<gene>
    <name evidence="1" type="ORF">D8674_034148</name>
</gene>
<protein>
    <submittedName>
        <fullName evidence="1">Glucan endo-1,3-beta-glucosidase 11-like</fullName>
    </submittedName>
</protein>
<keyword evidence="2" id="KW-1185">Reference proteome</keyword>
<organism evidence="1 2">
    <name type="scientific">Pyrus ussuriensis x Pyrus communis</name>
    <dbReference type="NCBI Taxonomy" id="2448454"/>
    <lineage>
        <taxon>Eukaryota</taxon>
        <taxon>Viridiplantae</taxon>
        <taxon>Streptophyta</taxon>
        <taxon>Embryophyta</taxon>
        <taxon>Tracheophyta</taxon>
        <taxon>Spermatophyta</taxon>
        <taxon>Magnoliopsida</taxon>
        <taxon>eudicotyledons</taxon>
        <taxon>Gunneridae</taxon>
        <taxon>Pentapetalae</taxon>
        <taxon>rosids</taxon>
        <taxon>fabids</taxon>
        <taxon>Rosales</taxon>
        <taxon>Rosaceae</taxon>
        <taxon>Amygdaloideae</taxon>
        <taxon>Maleae</taxon>
        <taxon>Pyrus</taxon>
    </lineage>
</organism>
<dbReference type="Proteomes" id="UP000327157">
    <property type="component" value="Chromosome 8"/>
</dbReference>
<accession>A0A5N5HRM2</accession>
<dbReference type="Gene3D" id="3.20.20.80">
    <property type="entry name" value="Glycosidases"/>
    <property type="match status" value="1"/>
</dbReference>
<dbReference type="OrthoDB" id="1777232at2759"/>
<reference evidence="1 2" key="3">
    <citation type="submission" date="2019-11" db="EMBL/GenBank/DDBJ databases">
        <title>A de novo genome assembly of a pear dwarfing rootstock.</title>
        <authorList>
            <person name="Wang F."/>
            <person name="Wang J."/>
            <person name="Li S."/>
            <person name="Zhang Y."/>
            <person name="Fang M."/>
            <person name="Ma L."/>
            <person name="Zhao Y."/>
            <person name="Jiang S."/>
        </authorList>
    </citation>
    <scope>NUCLEOTIDE SEQUENCE [LARGE SCALE GENOMIC DNA]</scope>
    <source>
        <strain evidence="1">S2</strain>
        <tissue evidence="1">Leaf</tissue>
    </source>
</reference>
<reference evidence="1 2" key="1">
    <citation type="submission" date="2019-09" db="EMBL/GenBank/DDBJ databases">
        <authorList>
            <person name="Ou C."/>
        </authorList>
    </citation>
    <scope>NUCLEOTIDE SEQUENCE [LARGE SCALE GENOMIC DNA]</scope>
    <source>
        <strain evidence="1">S2</strain>
        <tissue evidence="1">Leaf</tissue>
    </source>
</reference>
<dbReference type="AlphaFoldDB" id="A0A5N5HRM2"/>
<sequence>MRQFQRNASSQFSVPASLGLSGDGSLGPPIPLVVAAFQVDKGNPINRAWQQPRLRSDDDDEGGFGFKQVAVTTTHSLSILETSYPPFVGAFCRDLTGCITPILNFHAKGCFVVLICK</sequence>
<evidence type="ECO:0000313" key="2">
    <source>
        <dbReference type="Proteomes" id="UP000327157"/>
    </source>
</evidence>
<name>A0A5N5HRM2_9ROSA</name>
<evidence type="ECO:0000313" key="1">
    <source>
        <dbReference type="EMBL" id="KAB2629353.1"/>
    </source>
</evidence>
<proteinExistence type="predicted"/>
<comment type="caution">
    <text evidence="1">The sequence shown here is derived from an EMBL/GenBank/DDBJ whole genome shotgun (WGS) entry which is preliminary data.</text>
</comment>
<reference evidence="2" key="2">
    <citation type="submission" date="2019-10" db="EMBL/GenBank/DDBJ databases">
        <title>A de novo genome assembly of a pear dwarfing rootstock.</title>
        <authorList>
            <person name="Wang F."/>
            <person name="Wang J."/>
            <person name="Li S."/>
            <person name="Zhang Y."/>
            <person name="Fang M."/>
            <person name="Ma L."/>
            <person name="Zhao Y."/>
            <person name="Jiang S."/>
        </authorList>
    </citation>
    <scope>NUCLEOTIDE SEQUENCE [LARGE SCALE GENOMIC DNA]</scope>
</reference>
<dbReference type="EMBL" id="SMOL01000148">
    <property type="protein sequence ID" value="KAB2629353.1"/>
    <property type="molecule type" value="Genomic_DNA"/>
</dbReference>